<gene>
    <name evidence="3" type="ORF">JKP88DRAFT_285437</name>
</gene>
<comment type="caution">
    <text evidence="3">The sequence shown here is derived from an EMBL/GenBank/DDBJ whole genome shotgun (WGS) entry which is preliminary data.</text>
</comment>
<organism evidence="3 4">
    <name type="scientific">Tribonema minus</name>
    <dbReference type="NCBI Taxonomy" id="303371"/>
    <lineage>
        <taxon>Eukaryota</taxon>
        <taxon>Sar</taxon>
        <taxon>Stramenopiles</taxon>
        <taxon>Ochrophyta</taxon>
        <taxon>PX clade</taxon>
        <taxon>Xanthophyceae</taxon>
        <taxon>Tribonematales</taxon>
        <taxon>Tribonemataceae</taxon>
        <taxon>Tribonema</taxon>
    </lineage>
</organism>
<feature type="coiled-coil region" evidence="1">
    <location>
        <begin position="48"/>
        <end position="110"/>
    </location>
</feature>
<feature type="region of interest" description="Disordered" evidence="2">
    <location>
        <begin position="1"/>
        <end position="29"/>
    </location>
</feature>
<evidence type="ECO:0000313" key="4">
    <source>
        <dbReference type="Proteomes" id="UP000664859"/>
    </source>
</evidence>
<name>A0A835ZI67_9STRA</name>
<evidence type="ECO:0000313" key="3">
    <source>
        <dbReference type="EMBL" id="KAG5191119.1"/>
    </source>
</evidence>
<evidence type="ECO:0000256" key="1">
    <source>
        <dbReference type="SAM" id="Coils"/>
    </source>
</evidence>
<keyword evidence="1" id="KW-0175">Coiled coil</keyword>
<dbReference type="EMBL" id="JAFCMP010000023">
    <property type="protein sequence ID" value="KAG5191119.1"/>
    <property type="molecule type" value="Genomic_DNA"/>
</dbReference>
<proteinExistence type="predicted"/>
<feature type="compositionally biased region" description="Basic and acidic residues" evidence="2">
    <location>
        <begin position="1"/>
        <end position="12"/>
    </location>
</feature>
<sequence>MTASSDNDHDPHPLIPDGDGDSDAGLASTKKIEAEGKLLNFTIQTALNESLRRREEATKESLRRQEEMFLTLSTKQDEFSTTQDKLSEDVSQLTENVSKLTKDMSALVKDNGTLDYRLALVCLVMVSAQYLPKWVSIVFGAIKP</sequence>
<dbReference type="Proteomes" id="UP000664859">
    <property type="component" value="Unassembled WGS sequence"/>
</dbReference>
<evidence type="ECO:0000256" key="2">
    <source>
        <dbReference type="SAM" id="MobiDB-lite"/>
    </source>
</evidence>
<dbReference type="AlphaFoldDB" id="A0A835ZI67"/>
<accession>A0A835ZI67</accession>
<keyword evidence="4" id="KW-1185">Reference proteome</keyword>
<reference evidence="3" key="1">
    <citation type="submission" date="2021-02" db="EMBL/GenBank/DDBJ databases">
        <title>First Annotated Genome of the Yellow-green Alga Tribonema minus.</title>
        <authorList>
            <person name="Mahan K.M."/>
        </authorList>
    </citation>
    <scope>NUCLEOTIDE SEQUENCE</scope>
    <source>
        <strain evidence="3">UTEX B ZZ1240</strain>
    </source>
</reference>
<protein>
    <submittedName>
        <fullName evidence="3">Uncharacterized protein</fullName>
    </submittedName>
</protein>